<gene>
    <name evidence="3" type="ORF">AB986_01060</name>
</gene>
<feature type="domain" description="Restriction endonuclease type IV Mrr" evidence="1">
    <location>
        <begin position="237"/>
        <end position="352"/>
    </location>
</feature>
<evidence type="ECO:0000313" key="3">
    <source>
        <dbReference type="EMBL" id="KMM37955.1"/>
    </source>
</evidence>
<dbReference type="Pfam" id="PF04471">
    <property type="entry name" value="Mrr_cat"/>
    <property type="match status" value="1"/>
</dbReference>
<keyword evidence="3" id="KW-0378">Hydrolase</keyword>
<dbReference type="OrthoDB" id="9803736at2"/>
<evidence type="ECO:0000313" key="4">
    <source>
        <dbReference type="Proteomes" id="UP000035996"/>
    </source>
</evidence>
<dbReference type="PANTHER" id="PTHR30015:SF7">
    <property type="entry name" value="TYPE IV METHYL-DIRECTED RESTRICTION ENZYME ECOKMRR"/>
    <property type="match status" value="1"/>
</dbReference>
<dbReference type="Gene3D" id="1.10.1660.10">
    <property type="match status" value="1"/>
</dbReference>
<feature type="domain" description="Restriction system protein Mrr-like N-terminal" evidence="2">
    <location>
        <begin position="111"/>
        <end position="194"/>
    </location>
</feature>
<organism evidence="3 4">
    <name type="scientific">Guptibacillus hwajinpoensis</name>
    <dbReference type="NCBI Taxonomy" id="208199"/>
    <lineage>
        <taxon>Bacteria</taxon>
        <taxon>Bacillati</taxon>
        <taxon>Bacillota</taxon>
        <taxon>Bacilli</taxon>
        <taxon>Bacillales</taxon>
        <taxon>Guptibacillaceae</taxon>
        <taxon>Guptibacillus</taxon>
    </lineage>
</organism>
<dbReference type="PANTHER" id="PTHR30015">
    <property type="entry name" value="MRR RESTRICTION SYSTEM PROTEIN"/>
    <property type="match status" value="1"/>
</dbReference>
<sequence>MSNRNINQKALSESVGWVESTGRGWIKKFKEYIPMIKEGRNKLYNEESVRILTYIKQLNENGLSATQIHEVFSSNGVPGNDIALNEIINNHKSLEISFNRDIAETLPSQKELVLPILTALRDGKPYTTSMINDEVETVFNLNESQRNITYSNSRDSIFMTRMRSARYSLKKQEYIEEVSKFTYQITQDGLQLLNDSFDDIVDEIEELENVVDPFEIILDKVQEIETDLVNDLIDHLKQAHWRRLETIVVELLTSMGYGDGKVTERTNDGGLDGIIKEDKLGLDNIYLQAKRWENTVTRPDVMSFSGALDAKGARKGIFITTSSFSKGAEEYTDRLESKKIILIDGRKLAKLMIENNIGVSIKKKLVVKEVDFSYFEGE</sequence>
<dbReference type="InterPro" id="IPR011856">
    <property type="entry name" value="tRNA_endonuc-like_dom_sf"/>
</dbReference>
<dbReference type="EMBL" id="LELK01000001">
    <property type="protein sequence ID" value="KMM37955.1"/>
    <property type="molecule type" value="Genomic_DNA"/>
</dbReference>
<dbReference type="InterPro" id="IPR025745">
    <property type="entry name" value="Mrr-like_N_dom"/>
</dbReference>
<dbReference type="AlphaFoldDB" id="A0A0J6CXQ0"/>
<keyword evidence="3" id="KW-0255">Endonuclease</keyword>
<accession>A0A0J6CXQ0</accession>
<dbReference type="GO" id="GO:0009307">
    <property type="term" value="P:DNA restriction-modification system"/>
    <property type="evidence" value="ECO:0007669"/>
    <property type="project" value="InterPro"/>
</dbReference>
<evidence type="ECO:0000259" key="1">
    <source>
        <dbReference type="Pfam" id="PF04471"/>
    </source>
</evidence>
<dbReference type="STRING" id="157733.AB986_01060"/>
<dbReference type="Proteomes" id="UP000035996">
    <property type="component" value="Unassembled WGS sequence"/>
</dbReference>
<dbReference type="Gene3D" id="3.40.1350.10">
    <property type="match status" value="1"/>
</dbReference>
<dbReference type="GO" id="GO:0015666">
    <property type="term" value="F:restriction endodeoxyribonuclease activity"/>
    <property type="evidence" value="ECO:0007669"/>
    <property type="project" value="TreeGrafter"/>
</dbReference>
<dbReference type="InterPro" id="IPR007560">
    <property type="entry name" value="Restrct_endonuc_IV_Mrr"/>
</dbReference>
<dbReference type="InterPro" id="IPR011335">
    <property type="entry name" value="Restrct_endonuc-II-like"/>
</dbReference>
<dbReference type="SUPFAM" id="SSF52980">
    <property type="entry name" value="Restriction endonuclease-like"/>
    <property type="match status" value="1"/>
</dbReference>
<keyword evidence="4" id="KW-1185">Reference proteome</keyword>
<dbReference type="RefSeq" id="WP_048309039.1">
    <property type="nucleotide sequence ID" value="NZ_CP119526.1"/>
</dbReference>
<dbReference type="GO" id="GO:0003677">
    <property type="term" value="F:DNA binding"/>
    <property type="evidence" value="ECO:0007669"/>
    <property type="project" value="InterPro"/>
</dbReference>
<evidence type="ECO:0000259" key="2">
    <source>
        <dbReference type="Pfam" id="PF14338"/>
    </source>
</evidence>
<keyword evidence="3" id="KW-0540">Nuclease</keyword>
<proteinExistence type="predicted"/>
<dbReference type="PATRIC" id="fig|157733.3.peg.2417"/>
<protein>
    <submittedName>
        <fullName evidence="3">Restriction endonuclease</fullName>
    </submittedName>
</protein>
<dbReference type="InterPro" id="IPR052906">
    <property type="entry name" value="Type_IV_Methyl-Rstrct_Enzyme"/>
</dbReference>
<comment type="caution">
    <text evidence="3">The sequence shown here is derived from an EMBL/GenBank/DDBJ whole genome shotgun (WGS) entry which is preliminary data.</text>
</comment>
<name>A0A0J6CXQ0_9BACL</name>
<reference evidence="3" key="1">
    <citation type="submission" date="2015-06" db="EMBL/GenBank/DDBJ databases">
        <authorList>
            <person name="Liu B."/>
            <person name="Wang J."/>
            <person name="Zhu Y."/>
            <person name="Liu G."/>
            <person name="Chen Q."/>
            <person name="Zheng C."/>
            <person name="Che J."/>
            <person name="Ge C."/>
            <person name="Shi H."/>
            <person name="Pan Z."/>
            <person name="Liu X."/>
        </authorList>
    </citation>
    <scope>NUCLEOTIDE SEQUENCE [LARGE SCALE GENOMIC DNA]</scope>
    <source>
        <strain evidence="3">DSM 16346</strain>
    </source>
</reference>
<dbReference type="Pfam" id="PF14338">
    <property type="entry name" value="Mrr_N"/>
    <property type="match status" value="1"/>
</dbReference>